<evidence type="ECO:0000256" key="1">
    <source>
        <dbReference type="SAM" id="MobiDB-lite"/>
    </source>
</evidence>
<gene>
    <name evidence="2" type="ORF">A2966_05060</name>
</gene>
<comment type="caution">
    <text evidence="2">The sequence shown here is derived from an EMBL/GenBank/DDBJ whole genome shotgun (WGS) entry which is preliminary data.</text>
</comment>
<feature type="region of interest" description="Disordered" evidence="1">
    <location>
        <begin position="1"/>
        <end position="21"/>
    </location>
</feature>
<feature type="compositionally biased region" description="Polar residues" evidence="1">
    <location>
        <begin position="1"/>
        <end position="16"/>
    </location>
</feature>
<name>A0A1F7J7U1_9BACT</name>
<proteinExistence type="predicted"/>
<dbReference type="InterPro" id="IPR036457">
    <property type="entry name" value="PPM-type-like_dom_sf"/>
</dbReference>
<accession>A0A1F7J7U1</accession>
<evidence type="ECO:0008006" key="4">
    <source>
        <dbReference type="Google" id="ProtNLM"/>
    </source>
</evidence>
<dbReference type="AlphaFoldDB" id="A0A1F7J7U1"/>
<dbReference type="SUPFAM" id="SSF81606">
    <property type="entry name" value="PP2C-like"/>
    <property type="match status" value="1"/>
</dbReference>
<evidence type="ECO:0000313" key="3">
    <source>
        <dbReference type="Proteomes" id="UP000176480"/>
    </source>
</evidence>
<dbReference type="Gene3D" id="3.60.40.10">
    <property type="entry name" value="PPM-type phosphatase domain"/>
    <property type="match status" value="1"/>
</dbReference>
<dbReference type="EMBL" id="MGAR01000021">
    <property type="protein sequence ID" value="OGK51676.1"/>
    <property type="molecule type" value="Genomic_DNA"/>
</dbReference>
<sequence>MSTGAEALQTGSNTAGQFFPRDDQLKLDTEKIAGEALPEDFAGDPVVSFLFKKRQLAAQNILKKEYEAAAAYSLQVKPETKPAPADYGAVELPGGIKAISLPNRVEVGEPETAFARLAGTSREKLEKTETIYVDTDFMETPGAKDIQVHANGRLIVTQAVLDDIDQITSANGARLFVIDDQMKAQLDQILVPRSIVAAAAAKVASRFKGKEISYKGQGVQPIFLTDAEKRERQLAIVPAKQILPYEETVYVLVEKIDSGYSYQSHWTDKDNQTTFHIGNDRYEIKTETNRGMHFSQPMYTEPVESRFETTKGEAGKKQWITRIYHPSERSWRRPDDNPEADILRTPNVEGVSVRGRSHGVDGKNQDRYLVIERANQQDPKLRTINFLLLDGVSSAYLSDAGVARVVADREVQDLLAKGWLQGAINRANTILNSLNFARTDSNGFERWLQEFTTKNPQFKIDDLRRGNLESSIQATALCGSVTVNDKRAKASILTVGDTKGYKYPGKGNSKLDQITKDSIFDQERPDQPVTLGARSFLQGYREKDKIYEPIKYTEVDLPLSGGEMLVVSTDGLDKGAEAQKPLKDLERQLEDGGTSFADAALRVAAQDYGIDPKGKTNRQLLSALNDESQWGEGGDEYLWDDMTVLGIHLTP</sequence>
<protein>
    <recommendedName>
        <fullName evidence="4">PPM-type phosphatase domain-containing protein</fullName>
    </recommendedName>
</protein>
<reference evidence="2 3" key="1">
    <citation type="journal article" date="2016" name="Nat. Commun.">
        <title>Thousands of microbial genomes shed light on interconnected biogeochemical processes in an aquifer system.</title>
        <authorList>
            <person name="Anantharaman K."/>
            <person name="Brown C.T."/>
            <person name="Hug L.A."/>
            <person name="Sharon I."/>
            <person name="Castelle C.J."/>
            <person name="Probst A.J."/>
            <person name="Thomas B.C."/>
            <person name="Singh A."/>
            <person name="Wilkins M.J."/>
            <person name="Karaoz U."/>
            <person name="Brodie E.L."/>
            <person name="Williams K.H."/>
            <person name="Hubbard S.S."/>
            <person name="Banfield J.F."/>
        </authorList>
    </citation>
    <scope>NUCLEOTIDE SEQUENCE [LARGE SCALE GENOMIC DNA]</scope>
</reference>
<evidence type="ECO:0000313" key="2">
    <source>
        <dbReference type="EMBL" id="OGK51676.1"/>
    </source>
</evidence>
<organism evidence="2 3">
    <name type="scientific">Candidatus Roizmanbacteria bacterium RIFCSPLOWO2_01_FULL_41_22</name>
    <dbReference type="NCBI Taxonomy" id="1802067"/>
    <lineage>
        <taxon>Bacteria</taxon>
        <taxon>Candidatus Roizmaniibacteriota</taxon>
    </lineage>
</organism>
<dbReference type="STRING" id="1802067.A2966_05060"/>
<dbReference type="Proteomes" id="UP000176480">
    <property type="component" value="Unassembled WGS sequence"/>
</dbReference>